<reference evidence="3" key="1">
    <citation type="submission" date="2021-03" db="EMBL/GenBank/DDBJ databases">
        <authorList>
            <person name="Li Z."/>
            <person name="Yang C."/>
        </authorList>
    </citation>
    <scope>NUCLEOTIDE SEQUENCE</scope>
    <source>
        <strain evidence="3">Dzin_1.0</strain>
        <tissue evidence="3">Leaf</tissue>
    </source>
</reference>
<accession>A0A9D5HDZ6</accession>
<dbReference type="Proteomes" id="UP001085076">
    <property type="component" value="Miscellaneous, Linkage group lg05"/>
</dbReference>
<dbReference type="AlphaFoldDB" id="A0A9D5HDZ6"/>
<dbReference type="OrthoDB" id="185373at2759"/>
<dbReference type="PROSITE" id="PS51375">
    <property type="entry name" value="PPR"/>
    <property type="match status" value="5"/>
</dbReference>
<feature type="repeat" description="PPR" evidence="2">
    <location>
        <begin position="248"/>
        <end position="282"/>
    </location>
</feature>
<dbReference type="SUPFAM" id="SSF81901">
    <property type="entry name" value="HCP-like"/>
    <property type="match status" value="1"/>
</dbReference>
<feature type="repeat" description="PPR" evidence="2">
    <location>
        <begin position="353"/>
        <end position="387"/>
    </location>
</feature>
<dbReference type="InterPro" id="IPR011990">
    <property type="entry name" value="TPR-like_helical_dom_sf"/>
</dbReference>
<evidence type="ECO:0000313" key="3">
    <source>
        <dbReference type="EMBL" id="KAJ0972708.1"/>
    </source>
</evidence>
<keyword evidence="1" id="KW-0677">Repeat</keyword>
<dbReference type="Pfam" id="PF13041">
    <property type="entry name" value="PPR_2"/>
    <property type="match status" value="2"/>
</dbReference>
<dbReference type="GO" id="GO:0003729">
    <property type="term" value="F:mRNA binding"/>
    <property type="evidence" value="ECO:0007669"/>
    <property type="project" value="TreeGrafter"/>
</dbReference>
<comment type="caution">
    <text evidence="3">The sequence shown here is derived from an EMBL/GenBank/DDBJ whole genome shotgun (WGS) entry which is preliminary data.</text>
</comment>
<evidence type="ECO:0000256" key="1">
    <source>
        <dbReference type="ARBA" id="ARBA00022737"/>
    </source>
</evidence>
<feature type="repeat" description="PPR" evidence="2">
    <location>
        <begin position="213"/>
        <end position="247"/>
    </location>
</feature>
<dbReference type="PANTHER" id="PTHR47932:SF50">
    <property type="entry name" value="OS01G0908800 PROTEIN"/>
    <property type="match status" value="1"/>
</dbReference>
<evidence type="ECO:0008006" key="5">
    <source>
        <dbReference type="Google" id="ProtNLM"/>
    </source>
</evidence>
<dbReference type="NCBIfam" id="TIGR00756">
    <property type="entry name" value="PPR"/>
    <property type="match status" value="5"/>
</dbReference>
<name>A0A9D5HDZ6_9LILI</name>
<reference evidence="3" key="2">
    <citation type="journal article" date="2022" name="Hortic Res">
        <title>The genome of Dioscorea zingiberensis sheds light on the biosynthesis, origin and evolution of the medicinally important diosgenin saponins.</title>
        <authorList>
            <person name="Li Y."/>
            <person name="Tan C."/>
            <person name="Li Z."/>
            <person name="Guo J."/>
            <person name="Li S."/>
            <person name="Chen X."/>
            <person name="Wang C."/>
            <person name="Dai X."/>
            <person name="Yang H."/>
            <person name="Song W."/>
            <person name="Hou L."/>
            <person name="Xu J."/>
            <person name="Tong Z."/>
            <person name="Xu A."/>
            <person name="Yuan X."/>
            <person name="Wang W."/>
            <person name="Yang Q."/>
            <person name="Chen L."/>
            <person name="Sun Z."/>
            <person name="Wang K."/>
            <person name="Pan B."/>
            <person name="Chen J."/>
            <person name="Bao Y."/>
            <person name="Liu F."/>
            <person name="Qi X."/>
            <person name="Gang D.R."/>
            <person name="Wen J."/>
            <person name="Li J."/>
        </authorList>
    </citation>
    <scope>NUCLEOTIDE SEQUENCE</scope>
    <source>
        <strain evidence="3">Dzin_1.0</strain>
    </source>
</reference>
<dbReference type="InterPro" id="IPR002885">
    <property type="entry name" value="PPR_rpt"/>
</dbReference>
<protein>
    <recommendedName>
        <fullName evidence="5">Pentatricopeptide repeat-containing protein</fullName>
    </recommendedName>
</protein>
<proteinExistence type="predicted"/>
<organism evidence="3 4">
    <name type="scientific">Dioscorea zingiberensis</name>
    <dbReference type="NCBI Taxonomy" id="325984"/>
    <lineage>
        <taxon>Eukaryota</taxon>
        <taxon>Viridiplantae</taxon>
        <taxon>Streptophyta</taxon>
        <taxon>Embryophyta</taxon>
        <taxon>Tracheophyta</taxon>
        <taxon>Spermatophyta</taxon>
        <taxon>Magnoliopsida</taxon>
        <taxon>Liliopsida</taxon>
        <taxon>Dioscoreales</taxon>
        <taxon>Dioscoreaceae</taxon>
        <taxon>Dioscorea</taxon>
    </lineage>
</organism>
<feature type="repeat" description="PPR" evidence="2">
    <location>
        <begin position="318"/>
        <end position="352"/>
    </location>
</feature>
<keyword evidence="4" id="KW-1185">Reference proteome</keyword>
<evidence type="ECO:0000256" key="2">
    <source>
        <dbReference type="PROSITE-ProRule" id="PRU00708"/>
    </source>
</evidence>
<dbReference type="PANTHER" id="PTHR47932">
    <property type="entry name" value="ATPASE EXPRESSION PROTEIN 3"/>
    <property type="match status" value="1"/>
</dbReference>
<dbReference type="Pfam" id="PF01535">
    <property type="entry name" value="PPR"/>
    <property type="match status" value="3"/>
</dbReference>
<dbReference type="Gene3D" id="1.25.40.10">
    <property type="entry name" value="Tetratricopeptide repeat domain"/>
    <property type="match status" value="4"/>
</dbReference>
<feature type="repeat" description="PPR" evidence="2">
    <location>
        <begin position="388"/>
        <end position="422"/>
    </location>
</feature>
<evidence type="ECO:0000313" key="4">
    <source>
        <dbReference type="Proteomes" id="UP001085076"/>
    </source>
</evidence>
<dbReference type="EMBL" id="JAGGNH010000005">
    <property type="protein sequence ID" value="KAJ0972708.1"/>
    <property type="molecule type" value="Genomic_DNA"/>
</dbReference>
<gene>
    <name evidence="3" type="ORF">J5N97_020667</name>
</gene>
<sequence>MHSKRTLNRSATGAKDLLLRSEKTHLTEPTPDALPTQSLSPAPPAYLAHFLKTHVHASPSSLLRRLLHHPRLRPYDLHLFQPSSSSFSLDHSTYELMARSLAASNRLDALLLLLRRPCPCSDHGIFSCPRAEPVFRLSLLALLRASRLDDAESLFETLKKSLDSSRPPADLYNILINGFSKKNRYDKALQWTRSFNAALAWFKDMRAKGCNPNVVTFNTLISGFFKEKRFTEGIGVAREMLDLGYSFSVATCEILVKGLCSEGREEEACDLLMSFSNRGSVPDGFELFELIWRLCAKGKAELALKVFDEMWKRGNGVSLVACSALIEGLRNAGRKEDACRVLERMLEKGMVPDLVTCNCLLEALCDAGRTEDANQLRMLAMRKGWEPDAVTFSILVRGFSKEGRRREGEIVVNEMLDGGFIANIAGYNQLMKWLENGVR</sequence>